<feature type="region of interest" description="Disordered" evidence="11">
    <location>
        <begin position="215"/>
        <end position="292"/>
    </location>
</feature>
<keyword evidence="7" id="KW-0833">Ubl conjugation pathway</keyword>
<feature type="region of interest" description="Disordered" evidence="11">
    <location>
        <begin position="1"/>
        <end position="25"/>
    </location>
</feature>
<keyword evidence="8" id="KW-0862">Zinc</keyword>
<dbReference type="GO" id="GO:0030915">
    <property type="term" value="C:Smc5-Smc6 complex"/>
    <property type="evidence" value="ECO:0007669"/>
    <property type="project" value="InterPro"/>
</dbReference>
<keyword evidence="14" id="KW-1185">Reference proteome</keyword>
<dbReference type="UniPathway" id="UPA00886"/>
<keyword evidence="5" id="KW-0479">Metal-binding</keyword>
<dbReference type="InterPro" id="IPR004181">
    <property type="entry name" value="Znf_MIZ"/>
</dbReference>
<dbReference type="GO" id="GO:0005634">
    <property type="term" value="C:nucleus"/>
    <property type="evidence" value="ECO:0007669"/>
    <property type="project" value="UniProtKB-SubCell"/>
</dbReference>
<feature type="domain" description="SP-RING-type" evidence="12">
    <location>
        <begin position="117"/>
        <end position="214"/>
    </location>
</feature>
<dbReference type="GO" id="GO:0008270">
    <property type="term" value="F:zinc ion binding"/>
    <property type="evidence" value="ECO:0007669"/>
    <property type="project" value="UniProtKB-KW"/>
</dbReference>
<keyword evidence="6 10" id="KW-0863">Zinc-finger</keyword>
<evidence type="ECO:0000256" key="2">
    <source>
        <dbReference type="ARBA" id="ARBA00004718"/>
    </source>
</evidence>
<keyword evidence="9" id="KW-0539">Nucleus</keyword>
<comment type="subcellular location">
    <subcellularLocation>
        <location evidence="1">Nucleus</location>
    </subcellularLocation>
</comment>
<feature type="compositionally biased region" description="Polar residues" evidence="11">
    <location>
        <begin position="1"/>
        <end position="24"/>
    </location>
</feature>
<dbReference type="GO" id="GO:0016925">
    <property type="term" value="P:protein sumoylation"/>
    <property type="evidence" value="ECO:0007669"/>
    <property type="project" value="UniProtKB-UniPathway"/>
</dbReference>
<dbReference type="InterPro" id="IPR013083">
    <property type="entry name" value="Znf_RING/FYVE/PHD"/>
</dbReference>
<keyword evidence="4" id="KW-0808">Transferase</keyword>
<evidence type="ECO:0000313" key="13">
    <source>
        <dbReference type="EMBL" id="KAF2453774.1"/>
    </source>
</evidence>
<sequence>MDVDSSGATANDTQPTIPGMTPNNMAPEAISVAQFFKDCLGAEEADYQRLSRHARFASHNDYVNFRRVIWDSQHHIGPDGEMAAMPPRSTWFRDRGSPAPGVTGSQQDGAEGHDEDDDMDIEVARERISTKCPLTLQELVDPVTSRKCPHTFERSAIMNMINSSGMRAGGSHARGARDGERVVQCPVPGCSKMLLKSDLFADPLLQRRIRRIQEARRQSDEFEDEDEDDMKDDDSDTAANAAMVTSSQASLPESQIKAERRSQHSPPQRRQQVLQSSQADGVDLGGEDTEDE</sequence>
<dbReference type="Proteomes" id="UP000799766">
    <property type="component" value="Unassembled WGS sequence"/>
</dbReference>
<evidence type="ECO:0000256" key="4">
    <source>
        <dbReference type="ARBA" id="ARBA00022679"/>
    </source>
</evidence>
<evidence type="ECO:0000256" key="9">
    <source>
        <dbReference type="ARBA" id="ARBA00023242"/>
    </source>
</evidence>
<dbReference type="PROSITE" id="PS51044">
    <property type="entry name" value="ZF_SP_RING"/>
    <property type="match status" value="1"/>
</dbReference>
<evidence type="ECO:0000256" key="3">
    <source>
        <dbReference type="ARBA" id="ARBA00008212"/>
    </source>
</evidence>
<organism evidence="13 14">
    <name type="scientific">Lineolata rhizophorae</name>
    <dbReference type="NCBI Taxonomy" id="578093"/>
    <lineage>
        <taxon>Eukaryota</taxon>
        <taxon>Fungi</taxon>
        <taxon>Dikarya</taxon>
        <taxon>Ascomycota</taxon>
        <taxon>Pezizomycotina</taxon>
        <taxon>Dothideomycetes</taxon>
        <taxon>Dothideomycetes incertae sedis</taxon>
        <taxon>Lineolatales</taxon>
        <taxon>Lineolataceae</taxon>
        <taxon>Lineolata</taxon>
    </lineage>
</organism>
<dbReference type="SUPFAM" id="SSF57850">
    <property type="entry name" value="RING/U-box"/>
    <property type="match status" value="1"/>
</dbReference>
<evidence type="ECO:0000256" key="5">
    <source>
        <dbReference type="ARBA" id="ARBA00022723"/>
    </source>
</evidence>
<comment type="pathway">
    <text evidence="2">Protein modification; protein sumoylation.</text>
</comment>
<evidence type="ECO:0000259" key="12">
    <source>
        <dbReference type="PROSITE" id="PS51044"/>
    </source>
</evidence>
<gene>
    <name evidence="13" type="ORF">BDY21DRAFT_355027</name>
</gene>
<dbReference type="CDD" id="cd16651">
    <property type="entry name" value="SPL-RING_NSE2"/>
    <property type="match status" value="1"/>
</dbReference>
<evidence type="ECO:0000256" key="1">
    <source>
        <dbReference type="ARBA" id="ARBA00004123"/>
    </source>
</evidence>
<feature type="compositionally biased region" description="Acidic residues" evidence="11">
    <location>
        <begin position="221"/>
        <end position="236"/>
    </location>
</feature>
<dbReference type="GO" id="GO:0000724">
    <property type="term" value="P:double-strand break repair via homologous recombination"/>
    <property type="evidence" value="ECO:0007669"/>
    <property type="project" value="InterPro"/>
</dbReference>
<dbReference type="InterPro" id="IPR026846">
    <property type="entry name" value="Nse2(Mms21)"/>
</dbReference>
<accession>A0A6A6NQR7</accession>
<dbReference type="Gene3D" id="3.30.40.10">
    <property type="entry name" value="Zinc/RING finger domain, C3HC4 (zinc finger)"/>
    <property type="match status" value="1"/>
</dbReference>
<proteinExistence type="inferred from homology"/>
<feature type="region of interest" description="Disordered" evidence="11">
    <location>
        <begin position="89"/>
        <end position="116"/>
    </location>
</feature>
<evidence type="ECO:0000256" key="6">
    <source>
        <dbReference type="ARBA" id="ARBA00022771"/>
    </source>
</evidence>
<dbReference type="OrthoDB" id="756301at2759"/>
<dbReference type="AlphaFoldDB" id="A0A6A6NQR7"/>
<name>A0A6A6NQR7_9PEZI</name>
<dbReference type="PANTHER" id="PTHR21330">
    <property type="entry name" value="E3 SUMO-PROTEIN LIGASE NSE2"/>
    <property type="match status" value="1"/>
</dbReference>
<feature type="compositionally biased region" description="Polar residues" evidence="11">
    <location>
        <begin position="243"/>
        <end position="253"/>
    </location>
</feature>
<dbReference type="GO" id="GO:0061665">
    <property type="term" value="F:SUMO ligase activity"/>
    <property type="evidence" value="ECO:0007669"/>
    <property type="project" value="TreeGrafter"/>
</dbReference>
<dbReference type="EMBL" id="MU001695">
    <property type="protein sequence ID" value="KAF2453774.1"/>
    <property type="molecule type" value="Genomic_DNA"/>
</dbReference>
<evidence type="ECO:0000256" key="8">
    <source>
        <dbReference type="ARBA" id="ARBA00022833"/>
    </source>
</evidence>
<evidence type="ECO:0000256" key="10">
    <source>
        <dbReference type="PROSITE-ProRule" id="PRU00452"/>
    </source>
</evidence>
<dbReference type="Pfam" id="PF11789">
    <property type="entry name" value="zf-Nse"/>
    <property type="match status" value="1"/>
</dbReference>
<evidence type="ECO:0000256" key="11">
    <source>
        <dbReference type="SAM" id="MobiDB-lite"/>
    </source>
</evidence>
<evidence type="ECO:0000256" key="7">
    <source>
        <dbReference type="ARBA" id="ARBA00022786"/>
    </source>
</evidence>
<reference evidence="13" key="1">
    <citation type="journal article" date="2020" name="Stud. Mycol.">
        <title>101 Dothideomycetes genomes: a test case for predicting lifestyles and emergence of pathogens.</title>
        <authorList>
            <person name="Haridas S."/>
            <person name="Albert R."/>
            <person name="Binder M."/>
            <person name="Bloem J."/>
            <person name="Labutti K."/>
            <person name="Salamov A."/>
            <person name="Andreopoulos B."/>
            <person name="Baker S."/>
            <person name="Barry K."/>
            <person name="Bills G."/>
            <person name="Bluhm B."/>
            <person name="Cannon C."/>
            <person name="Castanera R."/>
            <person name="Culley D."/>
            <person name="Daum C."/>
            <person name="Ezra D."/>
            <person name="Gonzalez J."/>
            <person name="Henrissat B."/>
            <person name="Kuo A."/>
            <person name="Liang C."/>
            <person name="Lipzen A."/>
            <person name="Lutzoni F."/>
            <person name="Magnuson J."/>
            <person name="Mondo S."/>
            <person name="Nolan M."/>
            <person name="Ohm R."/>
            <person name="Pangilinan J."/>
            <person name="Park H.-J."/>
            <person name="Ramirez L."/>
            <person name="Alfaro M."/>
            <person name="Sun H."/>
            <person name="Tritt A."/>
            <person name="Yoshinaga Y."/>
            <person name="Zwiers L.-H."/>
            <person name="Turgeon B."/>
            <person name="Goodwin S."/>
            <person name="Spatafora J."/>
            <person name="Crous P."/>
            <person name="Grigoriev I."/>
        </authorList>
    </citation>
    <scope>NUCLEOTIDE SEQUENCE</scope>
    <source>
        <strain evidence="13">ATCC 16933</strain>
    </source>
</reference>
<protein>
    <submittedName>
        <fullName evidence="13">Zinc-finger of the MIZ type in Nse subunit-domain-containing protein</fullName>
    </submittedName>
</protein>
<evidence type="ECO:0000313" key="14">
    <source>
        <dbReference type="Proteomes" id="UP000799766"/>
    </source>
</evidence>
<comment type="similarity">
    <text evidence="3">Belongs to the NSE2 family.</text>
</comment>
<dbReference type="PANTHER" id="PTHR21330:SF1">
    <property type="entry name" value="E3 SUMO-PROTEIN LIGASE NSE2"/>
    <property type="match status" value="1"/>
</dbReference>